<dbReference type="Gene3D" id="3.30.70.100">
    <property type="match status" value="1"/>
</dbReference>
<dbReference type="InterPro" id="IPR007138">
    <property type="entry name" value="ABM_dom"/>
</dbReference>
<reference evidence="2" key="2">
    <citation type="submission" date="2022-09" db="EMBL/GenBank/DDBJ databases">
        <title>Biosynthetic gene clusters of Dactylosporangioum fulvum.</title>
        <authorList>
            <person name="Caradec T."/>
        </authorList>
    </citation>
    <scope>NUCLEOTIDE SEQUENCE</scope>
    <source>
        <strain evidence="2">NRRL B-16292</strain>
    </source>
</reference>
<keyword evidence="3" id="KW-1185">Reference proteome</keyword>
<dbReference type="GO" id="GO:0004497">
    <property type="term" value="F:monooxygenase activity"/>
    <property type="evidence" value="ECO:0007669"/>
    <property type="project" value="UniProtKB-KW"/>
</dbReference>
<dbReference type="InterPro" id="IPR011008">
    <property type="entry name" value="Dimeric_a/b-barrel"/>
</dbReference>
<feature type="domain" description="ABM" evidence="1">
    <location>
        <begin position="1"/>
        <end position="91"/>
    </location>
</feature>
<evidence type="ECO:0000313" key="2">
    <source>
        <dbReference type="EMBL" id="UWP86107.1"/>
    </source>
</evidence>
<keyword evidence="2" id="KW-0503">Monooxygenase</keyword>
<reference evidence="2" key="1">
    <citation type="submission" date="2021-04" db="EMBL/GenBank/DDBJ databases">
        <authorList>
            <person name="Hartkoorn R.C."/>
            <person name="Beaudoing E."/>
            <person name="Hot D."/>
        </authorList>
    </citation>
    <scope>NUCLEOTIDE SEQUENCE</scope>
    <source>
        <strain evidence="2">NRRL B-16292</strain>
    </source>
</reference>
<dbReference type="SUPFAM" id="SSF54909">
    <property type="entry name" value="Dimeric alpha+beta barrel"/>
    <property type="match status" value="1"/>
</dbReference>
<dbReference type="Proteomes" id="UP001059617">
    <property type="component" value="Chromosome"/>
</dbReference>
<dbReference type="Pfam" id="PF03992">
    <property type="entry name" value="ABM"/>
    <property type="match status" value="1"/>
</dbReference>
<dbReference type="RefSeq" id="WP_259865047.1">
    <property type="nucleotide sequence ID" value="NZ_BAAAST010000133.1"/>
</dbReference>
<keyword evidence="2" id="KW-0560">Oxidoreductase</keyword>
<proteinExistence type="predicted"/>
<organism evidence="2 3">
    <name type="scientific">Dactylosporangium fulvum</name>
    <dbReference type="NCBI Taxonomy" id="53359"/>
    <lineage>
        <taxon>Bacteria</taxon>
        <taxon>Bacillati</taxon>
        <taxon>Actinomycetota</taxon>
        <taxon>Actinomycetes</taxon>
        <taxon>Micromonosporales</taxon>
        <taxon>Micromonosporaceae</taxon>
        <taxon>Dactylosporangium</taxon>
    </lineage>
</organism>
<evidence type="ECO:0000313" key="3">
    <source>
        <dbReference type="Proteomes" id="UP001059617"/>
    </source>
</evidence>
<protein>
    <submittedName>
        <fullName evidence="2">Antibiotic biosynthesis monooxygenase</fullName>
    </submittedName>
</protein>
<dbReference type="PROSITE" id="PS51725">
    <property type="entry name" value="ABM"/>
    <property type="match status" value="1"/>
</dbReference>
<dbReference type="EMBL" id="CP073720">
    <property type="protein sequence ID" value="UWP86107.1"/>
    <property type="molecule type" value="Genomic_DNA"/>
</dbReference>
<sequence>MSGLVRVLVHHLTEDEPAIRAAYHQVSERLREVDGLLGNELLRSSIDTRRFVVASTWADMDKFLAWERSSGHKPATAPLRPFRDTEMPVSFDVYQVEAVYTAERVGA</sequence>
<evidence type="ECO:0000259" key="1">
    <source>
        <dbReference type="PROSITE" id="PS51725"/>
    </source>
</evidence>
<name>A0ABY5W7M3_9ACTN</name>
<gene>
    <name evidence="2" type="ORF">Dfulv_18425</name>
</gene>
<accession>A0ABY5W7M3</accession>